<dbReference type="CDD" id="cd06170">
    <property type="entry name" value="LuxR_C_like"/>
    <property type="match status" value="1"/>
</dbReference>
<name>A0ABW1IBX5_9PSEU</name>
<dbReference type="SUPFAM" id="SSF52540">
    <property type="entry name" value="P-loop containing nucleoside triphosphate hydrolases"/>
    <property type="match status" value="1"/>
</dbReference>
<evidence type="ECO:0000256" key="1">
    <source>
        <dbReference type="ARBA" id="ARBA00022741"/>
    </source>
</evidence>
<evidence type="ECO:0000259" key="3">
    <source>
        <dbReference type="PROSITE" id="PS50043"/>
    </source>
</evidence>
<dbReference type="RefSeq" id="WP_379566987.1">
    <property type="nucleotide sequence ID" value="NZ_JBHSQK010000040.1"/>
</dbReference>
<keyword evidence="5" id="KW-1185">Reference proteome</keyword>
<dbReference type="InterPro" id="IPR016032">
    <property type="entry name" value="Sig_transdc_resp-reg_C-effctor"/>
</dbReference>
<keyword evidence="2" id="KW-0067">ATP-binding</keyword>
<dbReference type="Gene3D" id="1.10.10.10">
    <property type="entry name" value="Winged helix-like DNA-binding domain superfamily/Winged helix DNA-binding domain"/>
    <property type="match status" value="1"/>
</dbReference>
<dbReference type="InterPro" id="IPR000792">
    <property type="entry name" value="Tscrpt_reg_LuxR_C"/>
</dbReference>
<dbReference type="SUPFAM" id="SSF46894">
    <property type="entry name" value="C-terminal effector domain of the bipartite response regulators"/>
    <property type="match status" value="1"/>
</dbReference>
<accession>A0ABW1IBX5</accession>
<evidence type="ECO:0000256" key="2">
    <source>
        <dbReference type="ARBA" id="ARBA00022840"/>
    </source>
</evidence>
<dbReference type="InterPro" id="IPR027417">
    <property type="entry name" value="P-loop_NTPase"/>
</dbReference>
<dbReference type="PANTHER" id="PTHR16305:SF28">
    <property type="entry name" value="GUANYLATE CYCLASE DOMAIN-CONTAINING PROTEIN"/>
    <property type="match status" value="1"/>
</dbReference>
<gene>
    <name evidence="4" type="ORF">ACFQH9_16350</name>
</gene>
<protein>
    <submittedName>
        <fullName evidence="4">LuxR C-terminal-related transcriptional regulator</fullName>
    </submittedName>
</protein>
<proteinExistence type="predicted"/>
<evidence type="ECO:0000313" key="5">
    <source>
        <dbReference type="Proteomes" id="UP001596119"/>
    </source>
</evidence>
<keyword evidence="1" id="KW-0547">Nucleotide-binding</keyword>
<organism evidence="4 5">
    <name type="scientific">Pseudonocardia lutea</name>
    <dbReference type="NCBI Taxonomy" id="2172015"/>
    <lineage>
        <taxon>Bacteria</taxon>
        <taxon>Bacillati</taxon>
        <taxon>Actinomycetota</taxon>
        <taxon>Actinomycetes</taxon>
        <taxon>Pseudonocardiales</taxon>
        <taxon>Pseudonocardiaceae</taxon>
        <taxon>Pseudonocardia</taxon>
    </lineage>
</organism>
<dbReference type="Proteomes" id="UP001596119">
    <property type="component" value="Unassembled WGS sequence"/>
</dbReference>
<dbReference type="Pfam" id="PF13191">
    <property type="entry name" value="AAA_16"/>
    <property type="match status" value="1"/>
</dbReference>
<reference evidence="5" key="1">
    <citation type="journal article" date="2019" name="Int. J. Syst. Evol. Microbiol.">
        <title>The Global Catalogue of Microorganisms (GCM) 10K type strain sequencing project: providing services to taxonomists for standard genome sequencing and annotation.</title>
        <authorList>
            <consortium name="The Broad Institute Genomics Platform"/>
            <consortium name="The Broad Institute Genome Sequencing Center for Infectious Disease"/>
            <person name="Wu L."/>
            <person name="Ma J."/>
        </authorList>
    </citation>
    <scope>NUCLEOTIDE SEQUENCE [LARGE SCALE GENOMIC DNA]</scope>
    <source>
        <strain evidence="5">CGMCC 4.7397</strain>
    </source>
</reference>
<dbReference type="PROSITE" id="PS50043">
    <property type="entry name" value="HTH_LUXR_2"/>
    <property type="match status" value="1"/>
</dbReference>
<dbReference type="PANTHER" id="PTHR16305">
    <property type="entry name" value="TESTICULAR SOLUBLE ADENYLYL CYCLASE"/>
    <property type="match status" value="1"/>
</dbReference>
<dbReference type="Gene3D" id="3.40.50.300">
    <property type="entry name" value="P-loop containing nucleotide triphosphate hydrolases"/>
    <property type="match status" value="1"/>
</dbReference>
<dbReference type="PRINTS" id="PR00038">
    <property type="entry name" value="HTHLUXR"/>
</dbReference>
<dbReference type="InterPro" id="IPR041664">
    <property type="entry name" value="AAA_16"/>
</dbReference>
<dbReference type="Pfam" id="PF00196">
    <property type="entry name" value="GerE"/>
    <property type="match status" value="1"/>
</dbReference>
<evidence type="ECO:0000313" key="4">
    <source>
        <dbReference type="EMBL" id="MFC5949844.1"/>
    </source>
</evidence>
<dbReference type="InterPro" id="IPR036388">
    <property type="entry name" value="WH-like_DNA-bd_sf"/>
</dbReference>
<comment type="caution">
    <text evidence="4">The sequence shown here is derived from an EMBL/GenBank/DDBJ whole genome shotgun (WGS) entry which is preliminary data.</text>
</comment>
<dbReference type="PROSITE" id="PS00622">
    <property type="entry name" value="HTH_LUXR_1"/>
    <property type="match status" value="1"/>
</dbReference>
<sequence length="881" mass="92729">MFPGRPFDGRLGSPEPSGGIWPFLGRDRELLVVLDAVGRAEPGSVVISGAPGVGRTRLAQEAVRAAQRAGRHTEWVTCTREIAAIPLCALAHLLPVAGATDPAAAWQALASALQPSERGPALVGIDDAHLLDDLSAALVHRLVLTRTASVVLTVRSGAPAPDSVAALWKDGLARRIELAPLTRAQVERLLTAVLAGTVDSRTCEYLWQTSSGAALFLHELVAAGHETGRFRKARGVWRWQGRLVLTQRLTEVVQAQLGELDPAARSAAELLAIANQLDLGDLVGLASPDVVAGLERRGIVVTEQVPGGSEARLAQPLHKEVLCTRTPQAEAEQLRHRLARTACIRRWTRENPVRIAELLLVLGEHVEPAVLARAALQANAMSDHELAERLARAALGFEAGGLASVALAEALRWQGRHDEAERVAVDALPLADTEDHRARLATTRALTQFFGLGRVDDALTSLGRGGRAATAVRAVLQYFAGRPEESVRLASSAPSTEGSGGWLRLWESLASAFGLCALGRGDESLAAVARGWAAFGECTADPELSITRTMLRHAELGGLLLTGRIREAETVAAEQHRATMAQAPSACDAMGGLALGLAALASGLPSAAARWLTEAAARLADSDPIGCAPLCLAKLVETHVVLRDDRAGEQVLAEIVASDRPVLGGFAPHLHLARAWSSARADGLDVGAEAALRAVSSAAGAGQRLAEAEALHTAARLGRAADVAERLGELAARVDGHLVVLFAEHARAIVDGSGDALDGVAERFESLGARLLAADAAAQAARLHQRARHQRKASTSTARATRLARAAGGAWTPALDQLNPPSLTKREHEIAVLAAAGTSNLDIARKLVLSVRTVETHLAHVYDKLGINSRAALRQALEAEG</sequence>
<feature type="domain" description="HTH luxR-type" evidence="3">
    <location>
        <begin position="816"/>
        <end position="881"/>
    </location>
</feature>
<dbReference type="EMBL" id="JBHSQK010000040">
    <property type="protein sequence ID" value="MFC5949844.1"/>
    <property type="molecule type" value="Genomic_DNA"/>
</dbReference>
<dbReference type="SMART" id="SM00421">
    <property type="entry name" value="HTH_LUXR"/>
    <property type="match status" value="1"/>
</dbReference>